<dbReference type="Gene3D" id="2.60.220.50">
    <property type="match status" value="1"/>
</dbReference>
<comment type="subcellular location">
    <subcellularLocation>
        <location evidence="1">Membrane</location>
        <topology evidence="1">Multi-pass membrane protein</topology>
    </subcellularLocation>
</comment>
<feature type="domain" description="GAIN-B" evidence="7">
    <location>
        <begin position="296"/>
        <end position="462"/>
    </location>
</feature>
<dbReference type="InterPro" id="IPR057244">
    <property type="entry name" value="GAIN_B"/>
</dbReference>
<keyword evidence="2 6" id="KW-0812">Transmembrane</keyword>
<dbReference type="InterPro" id="IPR046338">
    <property type="entry name" value="GAIN_dom_sf"/>
</dbReference>
<dbReference type="SMART" id="SM00303">
    <property type="entry name" value="GPS"/>
    <property type="match status" value="1"/>
</dbReference>
<evidence type="ECO:0000256" key="1">
    <source>
        <dbReference type="ARBA" id="ARBA00004141"/>
    </source>
</evidence>
<proteinExistence type="predicted"/>
<accession>A0A315VBB6</accession>
<evidence type="ECO:0000256" key="5">
    <source>
        <dbReference type="ARBA" id="ARBA00023157"/>
    </source>
</evidence>
<organism evidence="9 10">
    <name type="scientific">Gambusia affinis</name>
    <name type="common">Western mosquitofish</name>
    <name type="synonym">Heterandria affinis</name>
    <dbReference type="NCBI Taxonomy" id="33528"/>
    <lineage>
        <taxon>Eukaryota</taxon>
        <taxon>Metazoa</taxon>
        <taxon>Chordata</taxon>
        <taxon>Craniata</taxon>
        <taxon>Vertebrata</taxon>
        <taxon>Euteleostomi</taxon>
        <taxon>Actinopterygii</taxon>
        <taxon>Neopterygii</taxon>
        <taxon>Teleostei</taxon>
        <taxon>Neoteleostei</taxon>
        <taxon>Acanthomorphata</taxon>
        <taxon>Ovalentaria</taxon>
        <taxon>Atherinomorphae</taxon>
        <taxon>Cyprinodontiformes</taxon>
        <taxon>Poeciliidae</taxon>
        <taxon>Poeciliinae</taxon>
        <taxon>Gambusia</taxon>
    </lineage>
</organism>
<evidence type="ECO:0000313" key="10">
    <source>
        <dbReference type="Proteomes" id="UP000250572"/>
    </source>
</evidence>
<dbReference type="AlphaFoldDB" id="A0A315VBB6"/>
<feature type="non-terminal residue" evidence="9">
    <location>
        <position position="819"/>
    </location>
</feature>
<dbReference type="PANTHER" id="PTHR12011">
    <property type="entry name" value="ADHESION G-PROTEIN COUPLED RECEPTOR"/>
    <property type="match status" value="1"/>
</dbReference>
<dbReference type="PROSITE" id="PS50261">
    <property type="entry name" value="G_PROTEIN_RECEP_F2_4"/>
    <property type="match status" value="1"/>
</dbReference>
<feature type="transmembrane region" description="Helical" evidence="6">
    <location>
        <begin position="516"/>
        <end position="534"/>
    </location>
</feature>
<protein>
    <recommendedName>
        <fullName evidence="11">G-protein coupled receptors family 2 profile 2 domain-containing protein</fullName>
    </recommendedName>
</protein>
<evidence type="ECO:0000259" key="8">
    <source>
        <dbReference type="PROSITE" id="PS50261"/>
    </source>
</evidence>
<keyword evidence="4 6" id="KW-0472">Membrane</keyword>
<evidence type="ECO:0000256" key="2">
    <source>
        <dbReference type="ARBA" id="ARBA00022692"/>
    </source>
</evidence>
<dbReference type="Gene3D" id="1.20.1070.10">
    <property type="entry name" value="Rhodopsin 7-helix transmembrane proteins"/>
    <property type="match status" value="1"/>
</dbReference>
<dbReference type="Proteomes" id="UP000250572">
    <property type="component" value="Unassembled WGS sequence"/>
</dbReference>
<dbReference type="Pfam" id="PF00002">
    <property type="entry name" value="7tm_2"/>
    <property type="match status" value="1"/>
</dbReference>
<dbReference type="GO" id="GO:0005886">
    <property type="term" value="C:plasma membrane"/>
    <property type="evidence" value="ECO:0007669"/>
    <property type="project" value="TreeGrafter"/>
</dbReference>
<evidence type="ECO:0008006" key="11">
    <source>
        <dbReference type="Google" id="ProtNLM"/>
    </source>
</evidence>
<evidence type="ECO:0000256" key="3">
    <source>
        <dbReference type="ARBA" id="ARBA00022989"/>
    </source>
</evidence>
<keyword evidence="5" id="KW-1015">Disulfide bond</keyword>
<feature type="domain" description="G-protein coupled receptors family 2 profile 2" evidence="8">
    <location>
        <begin position="480"/>
        <end position="728"/>
    </location>
</feature>
<evidence type="ECO:0000313" key="9">
    <source>
        <dbReference type="EMBL" id="PWA16271.1"/>
    </source>
</evidence>
<feature type="transmembrane region" description="Helical" evidence="6">
    <location>
        <begin position="554"/>
        <end position="573"/>
    </location>
</feature>
<feature type="transmembrane region" description="Helical" evidence="6">
    <location>
        <begin position="585"/>
        <end position="603"/>
    </location>
</feature>
<name>A0A315VBB6_GAMAF</name>
<feature type="transmembrane region" description="Helical" evidence="6">
    <location>
        <begin position="705"/>
        <end position="726"/>
    </location>
</feature>
<dbReference type="PRINTS" id="PR00249">
    <property type="entry name" value="GPCRSECRETIN"/>
</dbReference>
<comment type="caution">
    <text evidence="9">The sequence shown here is derived from an EMBL/GenBank/DDBJ whole genome shotgun (WGS) entry which is preliminary data.</text>
</comment>
<dbReference type="GO" id="GO:0007189">
    <property type="term" value="P:adenylate cyclase-activating G protein-coupled receptor signaling pathway"/>
    <property type="evidence" value="ECO:0007669"/>
    <property type="project" value="TreeGrafter"/>
</dbReference>
<evidence type="ECO:0000259" key="7">
    <source>
        <dbReference type="PROSITE" id="PS50221"/>
    </source>
</evidence>
<feature type="transmembrane region" description="Helical" evidence="6">
    <location>
        <begin position="636"/>
        <end position="657"/>
    </location>
</feature>
<dbReference type="InterPro" id="IPR017981">
    <property type="entry name" value="GPCR_2-like_7TM"/>
</dbReference>
<evidence type="ECO:0000256" key="4">
    <source>
        <dbReference type="ARBA" id="ARBA00023136"/>
    </source>
</evidence>
<reference evidence="9 10" key="1">
    <citation type="journal article" date="2018" name="G3 (Bethesda)">
        <title>A High-Quality Reference Genome for the Invasive Mosquitofish Gambusia affinis Using a Chicago Library.</title>
        <authorList>
            <person name="Hoffberg S.L."/>
            <person name="Troendle N.J."/>
            <person name="Glenn T.C."/>
            <person name="Mahmud O."/>
            <person name="Louha S."/>
            <person name="Chalopin D."/>
            <person name="Bennetzen J.L."/>
            <person name="Mauricio R."/>
        </authorList>
    </citation>
    <scope>NUCLEOTIDE SEQUENCE [LARGE SCALE GENOMIC DNA]</scope>
    <source>
        <strain evidence="9">NE01/NJP1002.9</strain>
        <tissue evidence="9">Muscle</tissue>
    </source>
</reference>
<dbReference type="EMBL" id="NHOQ01002481">
    <property type="protein sequence ID" value="PWA16271.1"/>
    <property type="molecule type" value="Genomic_DNA"/>
</dbReference>
<feature type="transmembrane region" description="Helical" evidence="6">
    <location>
        <begin position="483"/>
        <end position="504"/>
    </location>
</feature>
<dbReference type="PANTHER" id="PTHR12011:SF474">
    <property type="entry name" value="ADHESION G PROTEIN-COUPLED RECEPTOR G11-RELATED"/>
    <property type="match status" value="1"/>
</dbReference>
<keyword evidence="3 6" id="KW-1133">Transmembrane helix</keyword>
<dbReference type="GO" id="GO:0007166">
    <property type="term" value="P:cell surface receptor signaling pathway"/>
    <property type="evidence" value="ECO:0007669"/>
    <property type="project" value="InterPro"/>
</dbReference>
<gene>
    <name evidence="9" type="ORF">CCH79_00004578</name>
</gene>
<dbReference type="InterPro" id="IPR000203">
    <property type="entry name" value="GPS"/>
</dbReference>
<keyword evidence="10" id="KW-1185">Reference proteome</keyword>
<dbReference type="Pfam" id="PF01825">
    <property type="entry name" value="GPS"/>
    <property type="match status" value="1"/>
</dbReference>
<feature type="transmembrane region" description="Helical" evidence="6">
    <location>
        <begin position="677"/>
        <end position="699"/>
    </location>
</feature>
<dbReference type="PROSITE" id="PS50221">
    <property type="entry name" value="GAIN_B"/>
    <property type="match status" value="1"/>
</dbReference>
<dbReference type="GO" id="GO:0004930">
    <property type="term" value="F:G protein-coupled receptor activity"/>
    <property type="evidence" value="ECO:0007669"/>
    <property type="project" value="InterPro"/>
</dbReference>
<evidence type="ECO:0000256" key="6">
    <source>
        <dbReference type="SAM" id="Phobius"/>
    </source>
</evidence>
<dbReference type="InterPro" id="IPR000832">
    <property type="entry name" value="GPCR_2_secretin-like"/>
</dbReference>
<sequence length="819" mass="90857">MWLESLASCCHLEGVFSLAHPFSRTFYISTLQSLKDTPALSRKLLASCRAKMAKSENTMFNKQTSTKSSWDVNNVFCEATNGHWFKDMLFISPYPPPQTFHFPSEVIFQKENKTKLCFNIQANQTPAEFSGCCRNFTCNITATPNNNNNNEFQLNLPENSGPENSLQNHDVVLLRFILNLHKCLKTGLKNIRLSKDGLCVQNLIRKEEQCYGATETKYIVGIEQCTKFVTCKLPGKKAEATITLNVTDTSINTAAAANIMNNLGSTLSQMGNASTAEIKMGNVTGVIAKLPKQNHTVMNFGFTSGGNVNILKENDAVVDFSRSVYLPKEASKRAVENNGSFAGVKHKDDLVLLKLRHSNLISPTFHSQQIDQNRSLFKNEMLGIEMGANIFNLSQTINVQFTNVYTTGFNATCVSWDGKNDNGTEANWTTEGCLTTQVNGSITCSCSHLTFFAILMSSLPVGKDGNNSTGGISSSDLKTLTQITKAGCGMSMFFLGVALFMHFLVRKNKASEAVKILMNLFVALFLLNLCFLVNESIAKLKVSAACVAMAAALHYSMLATFTWFFMQALHLYFNLHQISTDIKYYMCKICSTGWAVVVVGLLASSKYDSIEVSDDNGTSVSMCWIPDFTVHTGVNIGYYSIVFIFTLTVFIVTVVQIKQFSSKKAKSQNNISTKKRFFSLVGLFCLLGISWGFAFFSYGPLLLPSYYIFTILNSFQGFFLFVYYYFSSRVIIDDTKQSKSSSGTTENVYTGAFDCSPKIHLTGDCYRLTLSEAALCNQDVVVLQNPTYNFSCMPSTFYNSQGTADEVLFELKLGECPLL</sequence>
<dbReference type="STRING" id="33528.ENSGAFP00000025837"/>